<reference evidence="9 10" key="1">
    <citation type="submission" date="2016-10" db="EMBL/GenBank/DDBJ databases">
        <authorList>
            <person name="de Groot N.N."/>
        </authorList>
    </citation>
    <scope>NUCLEOTIDE SEQUENCE [LARGE SCALE GENOMIC DNA]</scope>
    <source>
        <strain evidence="9 10">DSM 11443</strain>
    </source>
</reference>
<keyword evidence="4 7" id="KW-1133">Transmembrane helix</keyword>
<dbReference type="GO" id="GO:0042773">
    <property type="term" value="P:ATP synthesis coupled electron transport"/>
    <property type="evidence" value="ECO:0007669"/>
    <property type="project" value="InterPro"/>
</dbReference>
<evidence type="ECO:0000313" key="10">
    <source>
        <dbReference type="Proteomes" id="UP000198977"/>
    </source>
</evidence>
<dbReference type="GO" id="GO:0015990">
    <property type="term" value="P:electron transport coupled proton transport"/>
    <property type="evidence" value="ECO:0007669"/>
    <property type="project" value="TreeGrafter"/>
</dbReference>
<keyword evidence="9" id="KW-0830">Ubiquinone</keyword>
<feature type="transmembrane region" description="Helical" evidence="7">
    <location>
        <begin position="97"/>
        <end position="115"/>
    </location>
</feature>
<organism evidence="9 10">
    <name type="scientific">Sulfitobacter brevis</name>
    <dbReference type="NCBI Taxonomy" id="74348"/>
    <lineage>
        <taxon>Bacteria</taxon>
        <taxon>Pseudomonadati</taxon>
        <taxon>Pseudomonadota</taxon>
        <taxon>Alphaproteobacteria</taxon>
        <taxon>Rhodobacterales</taxon>
        <taxon>Roseobacteraceae</taxon>
        <taxon>Sulfitobacter</taxon>
    </lineage>
</organism>
<feature type="transmembrane region" description="Helical" evidence="7">
    <location>
        <begin position="257"/>
        <end position="278"/>
    </location>
</feature>
<dbReference type="AlphaFoldDB" id="A0A1I2G6K1"/>
<evidence type="ECO:0000256" key="4">
    <source>
        <dbReference type="ARBA" id="ARBA00022989"/>
    </source>
</evidence>
<dbReference type="Gene3D" id="1.20.5.2700">
    <property type="match status" value="1"/>
</dbReference>
<dbReference type="GO" id="GO:0016020">
    <property type="term" value="C:membrane"/>
    <property type="evidence" value="ECO:0007669"/>
    <property type="project" value="UniProtKB-SubCell"/>
</dbReference>
<feature type="transmembrane region" description="Helical" evidence="7">
    <location>
        <begin position="321"/>
        <end position="339"/>
    </location>
</feature>
<comment type="subcellular location">
    <subcellularLocation>
        <location evidence="2">Endomembrane system</location>
        <topology evidence="2">Multi-pass membrane protein</topology>
    </subcellularLocation>
    <subcellularLocation>
        <location evidence="6">Membrane</location>
        <topology evidence="6">Multi-pass membrane protein</topology>
    </subcellularLocation>
</comment>
<feature type="transmembrane region" description="Helical" evidence="7">
    <location>
        <begin position="431"/>
        <end position="449"/>
    </location>
</feature>
<evidence type="ECO:0000256" key="6">
    <source>
        <dbReference type="RuleBase" id="RU000320"/>
    </source>
</evidence>
<evidence type="ECO:0000256" key="3">
    <source>
        <dbReference type="ARBA" id="ARBA00022692"/>
    </source>
</evidence>
<evidence type="ECO:0000259" key="8">
    <source>
        <dbReference type="Pfam" id="PF00361"/>
    </source>
</evidence>
<dbReference type="EMBL" id="FOMW01000020">
    <property type="protein sequence ID" value="SFF13235.1"/>
    <property type="molecule type" value="Genomic_DNA"/>
</dbReference>
<evidence type="ECO:0000256" key="1">
    <source>
        <dbReference type="ARBA" id="ARBA00002378"/>
    </source>
</evidence>
<evidence type="ECO:0000313" key="9">
    <source>
        <dbReference type="EMBL" id="SFF13235.1"/>
    </source>
</evidence>
<dbReference type="GO" id="GO:0003954">
    <property type="term" value="F:NADH dehydrogenase activity"/>
    <property type="evidence" value="ECO:0007669"/>
    <property type="project" value="TreeGrafter"/>
</dbReference>
<feature type="transmembrane region" description="Helical" evidence="7">
    <location>
        <begin position="384"/>
        <end position="403"/>
    </location>
</feature>
<proteinExistence type="predicted"/>
<feature type="transmembrane region" description="Helical" evidence="7">
    <location>
        <begin position="469"/>
        <end position="490"/>
    </location>
</feature>
<feature type="transmembrane region" description="Helical" evidence="7">
    <location>
        <begin position="226"/>
        <end position="245"/>
    </location>
</feature>
<feature type="transmembrane region" description="Helical" evidence="7">
    <location>
        <begin position="151"/>
        <end position="176"/>
    </location>
</feature>
<gene>
    <name evidence="9" type="ORF">SAMN04488523_12015</name>
</gene>
<keyword evidence="5 7" id="KW-0472">Membrane</keyword>
<dbReference type="GO" id="GO:0008137">
    <property type="term" value="F:NADH dehydrogenase (ubiquinone) activity"/>
    <property type="evidence" value="ECO:0007669"/>
    <property type="project" value="InterPro"/>
</dbReference>
<feature type="transmembrane region" description="Helical" evidence="7">
    <location>
        <begin position="290"/>
        <end position="315"/>
    </location>
</feature>
<keyword evidence="3 6" id="KW-0812">Transmembrane</keyword>
<feature type="domain" description="NADH:quinone oxidoreductase/Mrp antiporter transmembrane" evidence="8">
    <location>
        <begin position="118"/>
        <end position="396"/>
    </location>
</feature>
<evidence type="ECO:0000256" key="5">
    <source>
        <dbReference type="ARBA" id="ARBA00023136"/>
    </source>
</evidence>
<feature type="transmembrane region" description="Helical" evidence="7">
    <location>
        <begin position="619"/>
        <end position="637"/>
    </location>
</feature>
<keyword evidence="10" id="KW-1185">Reference proteome</keyword>
<feature type="transmembrane region" description="Helical" evidence="7">
    <location>
        <begin position="351"/>
        <end position="372"/>
    </location>
</feature>
<dbReference type="GO" id="GO:0012505">
    <property type="term" value="C:endomembrane system"/>
    <property type="evidence" value="ECO:0007669"/>
    <property type="project" value="UniProtKB-SubCell"/>
</dbReference>
<dbReference type="PANTHER" id="PTHR42829">
    <property type="entry name" value="NADH-UBIQUINONE OXIDOREDUCTASE CHAIN 5"/>
    <property type="match status" value="1"/>
</dbReference>
<accession>A0A1I2G6K1</accession>
<feature type="transmembrane region" description="Helical" evidence="7">
    <location>
        <begin position="26"/>
        <end position="47"/>
    </location>
</feature>
<name>A0A1I2G6K1_9RHOB</name>
<evidence type="ECO:0000256" key="7">
    <source>
        <dbReference type="SAM" id="Phobius"/>
    </source>
</evidence>
<dbReference type="Proteomes" id="UP000198977">
    <property type="component" value="Unassembled WGS sequence"/>
</dbReference>
<evidence type="ECO:0000256" key="2">
    <source>
        <dbReference type="ARBA" id="ARBA00004127"/>
    </source>
</evidence>
<comment type="function">
    <text evidence="1">NDH-1 shuttles electrons from NADH, via FMN and iron-sulfur (Fe-S) centers, to quinones in the respiratory chain. The immediate electron acceptor for the enzyme in this species is believed to be ubiquinone. Couples the redox reaction to proton translocation (for every two electrons transferred, four hydrogen ions are translocated across the cytoplasmic membrane), and thus conserves the redox energy in a proton gradient.</text>
</comment>
<dbReference type="InterPro" id="IPR001750">
    <property type="entry name" value="ND/Mrp_TM"/>
</dbReference>
<dbReference type="Pfam" id="PF00361">
    <property type="entry name" value="Proton_antipo_M"/>
    <property type="match status" value="1"/>
</dbReference>
<dbReference type="PANTHER" id="PTHR42829:SF2">
    <property type="entry name" value="NADH-UBIQUINONE OXIDOREDUCTASE CHAIN 5"/>
    <property type="match status" value="1"/>
</dbReference>
<dbReference type="PRINTS" id="PR01434">
    <property type="entry name" value="NADHDHGNASE5"/>
</dbReference>
<protein>
    <submittedName>
        <fullName evidence="9">NADH:ubiquinone oxidoreductase subunit 5 (Chain L)/Multisubunit Na+/H+ antiporter, MnhA subunit</fullName>
    </submittedName>
</protein>
<dbReference type="InterPro" id="IPR003945">
    <property type="entry name" value="NU5C-like"/>
</dbReference>
<dbReference type="RefSeq" id="WP_245766448.1">
    <property type="nucleotide sequence ID" value="NZ_FOMW01000020.1"/>
</dbReference>
<dbReference type="STRING" id="74348.SAMN04488523_12015"/>
<feature type="transmembrane region" description="Helical" evidence="7">
    <location>
        <begin position="67"/>
        <end position="85"/>
    </location>
</feature>
<sequence length="638" mass="65978">MTLWLLPLLPFIAGITIATMGDRSRAWLGTLAIVVLGATLTLALLAAAQGWSATLIWSDTIRLSAEFMPISAAVAVMVPAVALAVTFHATQHEETRGLGRLTGLLIVFTGAMELVVVANDLLTLLIGWELIGACSWALISHKWREIENTHSGLYAFLMTRFGDLGLFAAVMALFAATGSFDYAGIATLQGPLQWIVAYGILLSAASKAGQVPFAPWLFRAMAGPSSVSALLHAATLVAAGAYILARLQPSLTLAPGFGATTIAIGLATALAGGVIGVLQNHAKRLLAASTSAQLGFMFVAVGAGYPGVAALHLIVHATFKAPLFLSAGLAGSAIGSYRLDQMRLGQAMPFIAGLAALATVGLAGLPVTGGGWSKEEVVKAAEHAGFWLALAVMIGGGLSAAYATRFQLLAFGRCDEDNCDREVSVPSWPETLGIAILAVMTLALTMLWFSPVADAAAATLGSLLPKGTALAFSLSLAFVATGVAGGVYLVRHYPALGATGAAAAASDWLGLPTLITVAVVRPVDALARAAAWADDHVIDAGPRGVAVLGRRGSTFIAAADNQVVDQGIRWTAVFGDWLARVSDRFGEAVSDGIPEGTARLTGMIGHDLRRLQTGFSHRYYAYIIGGVFVVVAILAAGA</sequence>
<feature type="transmembrane region" description="Helical" evidence="7">
    <location>
        <begin position="121"/>
        <end position="139"/>
    </location>
</feature>